<evidence type="ECO:0000313" key="3">
    <source>
        <dbReference type="Proteomes" id="UP000177693"/>
    </source>
</evidence>
<feature type="domain" description="DUF3298" evidence="1">
    <location>
        <begin position="156"/>
        <end position="239"/>
    </location>
</feature>
<dbReference type="EMBL" id="MFVL01000002">
    <property type="protein sequence ID" value="OGJ02261.1"/>
    <property type="molecule type" value="Genomic_DNA"/>
</dbReference>
<reference evidence="2 3" key="1">
    <citation type="journal article" date="2016" name="Nat. Commun.">
        <title>Thousands of microbial genomes shed light on interconnected biogeochemical processes in an aquifer system.</title>
        <authorList>
            <person name="Anantharaman K."/>
            <person name="Brown C.T."/>
            <person name="Hug L.A."/>
            <person name="Sharon I."/>
            <person name="Castelle C.J."/>
            <person name="Probst A.J."/>
            <person name="Thomas B.C."/>
            <person name="Singh A."/>
            <person name="Wilkins M.J."/>
            <person name="Karaoz U."/>
            <person name="Brodie E.L."/>
            <person name="Williams K.H."/>
            <person name="Hubbard S.S."/>
            <person name="Banfield J.F."/>
        </authorList>
    </citation>
    <scope>NUCLEOTIDE SEQUENCE [LARGE SCALE GENOMIC DNA]</scope>
</reference>
<dbReference type="Proteomes" id="UP000177693">
    <property type="component" value="Unassembled WGS sequence"/>
</dbReference>
<accession>A0A1F6Y7B4</accession>
<name>A0A1F6Y7B4_9BACT</name>
<dbReference type="Gene3D" id="3.90.640.20">
    <property type="entry name" value="Heat-shock cognate protein, ATPase"/>
    <property type="match status" value="1"/>
</dbReference>
<dbReference type="AlphaFoldDB" id="A0A1F6Y7B4"/>
<proteinExistence type="predicted"/>
<evidence type="ECO:0000313" key="2">
    <source>
        <dbReference type="EMBL" id="OGJ02261.1"/>
    </source>
</evidence>
<organism evidence="2 3">
    <name type="scientific">Candidatus Nomurabacteria bacterium RIFCSPLOWO2_02_FULL_40_67</name>
    <dbReference type="NCBI Taxonomy" id="1801787"/>
    <lineage>
        <taxon>Bacteria</taxon>
        <taxon>Candidatus Nomuraibacteriota</taxon>
    </lineage>
</organism>
<sequence>MKKFRIFLLILIIIGVILLLTQKFWVPKLVNQILIWERTLPEKIIPSKEEPKTVTPPTITTKKITEENFSSTVPVILGSSAVAVQARAYIDKTISEFRKEANNGGYEINIDAKYIKSDKTESIVLSVYSYTGGAHGSSIYKVITVDIKNGKILALSDVIKKDQQKSFTEFVKKELNAWRYPDGGDESVVFPETVKDLTFSSFSNWSLEENENDKNLIIYFDQATIGPGVLGPVAWVLPQDKIKDFLQ</sequence>
<dbReference type="InterPro" id="IPR037126">
    <property type="entry name" value="PdaC/RsiV-like_sf"/>
</dbReference>
<dbReference type="Gene3D" id="3.30.565.40">
    <property type="entry name" value="Fervidobacterium nodosum Rt17-B1 like"/>
    <property type="match status" value="1"/>
</dbReference>
<dbReference type="Pfam" id="PF11738">
    <property type="entry name" value="DUF3298"/>
    <property type="match status" value="1"/>
</dbReference>
<protein>
    <recommendedName>
        <fullName evidence="1">DUF3298 domain-containing protein</fullName>
    </recommendedName>
</protein>
<dbReference type="InterPro" id="IPR021729">
    <property type="entry name" value="DUF3298"/>
</dbReference>
<gene>
    <name evidence="2" type="ORF">A3I23_01285</name>
</gene>
<evidence type="ECO:0000259" key="1">
    <source>
        <dbReference type="Pfam" id="PF11738"/>
    </source>
</evidence>
<comment type="caution">
    <text evidence="2">The sequence shown here is derived from an EMBL/GenBank/DDBJ whole genome shotgun (WGS) entry which is preliminary data.</text>
</comment>